<keyword evidence="2" id="KW-1185">Reference proteome</keyword>
<dbReference type="AlphaFoldDB" id="A0AAD4MYZ1"/>
<proteinExistence type="predicted"/>
<protein>
    <submittedName>
        <fullName evidence="1">Uncharacterized protein</fullName>
    </submittedName>
</protein>
<name>A0AAD4MYZ1_9BILA</name>
<accession>A0AAD4MYZ1</accession>
<gene>
    <name evidence="1" type="ORF">DdX_10388</name>
</gene>
<reference evidence="1" key="1">
    <citation type="submission" date="2022-01" db="EMBL/GenBank/DDBJ databases">
        <title>Genome Sequence Resource for Two Populations of Ditylenchus destructor, the Migratory Endoparasitic Phytonematode.</title>
        <authorList>
            <person name="Zhang H."/>
            <person name="Lin R."/>
            <person name="Xie B."/>
        </authorList>
    </citation>
    <scope>NUCLEOTIDE SEQUENCE</scope>
    <source>
        <strain evidence="1">BazhouSP</strain>
    </source>
</reference>
<sequence>MGASVKQRRRLGRVFEAVGERCACQHAHRLGQHTSVEGQTYCLAKYTLCATALLSIKMCVQHPLCGSMRAIYYGVGQTEKGTVWEGIYTHPYGLEWRYATTQATAHPSHTE</sequence>
<evidence type="ECO:0000313" key="2">
    <source>
        <dbReference type="Proteomes" id="UP001201812"/>
    </source>
</evidence>
<comment type="caution">
    <text evidence="1">The sequence shown here is derived from an EMBL/GenBank/DDBJ whole genome shotgun (WGS) entry which is preliminary data.</text>
</comment>
<organism evidence="1 2">
    <name type="scientific">Ditylenchus destructor</name>
    <dbReference type="NCBI Taxonomy" id="166010"/>
    <lineage>
        <taxon>Eukaryota</taxon>
        <taxon>Metazoa</taxon>
        <taxon>Ecdysozoa</taxon>
        <taxon>Nematoda</taxon>
        <taxon>Chromadorea</taxon>
        <taxon>Rhabditida</taxon>
        <taxon>Tylenchina</taxon>
        <taxon>Tylenchomorpha</taxon>
        <taxon>Sphaerularioidea</taxon>
        <taxon>Anguinidae</taxon>
        <taxon>Anguininae</taxon>
        <taxon>Ditylenchus</taxon>
    </lineage>
</organism>
<evidence type="ECO:0000313" key="1">
    <source>
        <dbReference type="EMBL" id="KAI1711136.1"/>
    </source>
</evidence>
<dbReference type="EMBL" id="JAKKPZ010000023">
    <property type="protein sequence ID" value="KAI1711136.1"/>
    <property type="molecule type" value="Genomic_DNA"/>
</dbReference>
<dbReference type="Proteomes" id="UP001201812">
    <property type="component" value="Unassembled WGS sequence"/>
</dbReference>